<dbReference type="Pfam" id="PF01323">
    <property type="entry name" value="DSBA"/>
    <property type="match status" value="1"/>
</dbReference>
<dbReference type="InterPro" id="IPR036249">
    <property type="entry name" value="Thioredoxin-like_sf"/>
</dbReference>
<dbReference type="PANTHER" id="PTHR13887:SF41">
    <property type="entry name" value="THIOREDOXIN SUPERFAMILY PROTEIN"/>
    <property type="match status" value="1"/>
</dbReference>
<dbReference type="eggNOG" id="COG2761">
    <property type="taxonomic scope" value="Bacteria"/>
</dbReference>
<keyword evidence="3" id="KW-1185">Reference proteome</keyword>
<dbReference type="Gene3D" id="3.40.30.10">
    <property type="entry name" value="Glutaredoxin"/>
    <property type="match status" value="1"/>
</dbReference>
<evidence type="ECO:0000313" key="3">
    <source>
        <dbReference type="Proteomes" id="UP000030002"/>
    </source>
</evidence>
<accession>A0A0A0J1S8</accession>
<reference evidence="2 3" key="1">
    <citation type="submission" date="2013-08" db="EMBL/GenBank/DDBJ databases">
        <title>The genome sequence of Knoellia sinensis.</title>
        <authorList>
            <person name="Zhu W."/>
            <person name="Wang G."/>
        </authorList>
    </citation>
    <scope>NUCLEOTIDE SEQUENCE [LARGE SCALE GENOMIC DNA]</scope>
    <source>
        <strain evidence="2 3">KCTC 19936</strain>
    </source>
</reference>
<dbReference type="OrthoDB" id="9799122at2"/>
<dbReference type="RefSeq" id="WP_035918330.1">
    <property type="nucleotide sequence ID" value="NZ_AVPJ01000017.1"/>
</dbReference>
<dbReference type="STRING" id="1385520.N802_06335"/>
<name>A0A0A0J1S8_9MICO</name>
<dbReference type="GO" id="GO:0016491">
    <property type="term" value="F:oxidoreductase activity"/>
    <property type="evidence" value="ECO:0007669"/>
    <property type="project" value="InterPro"/>
</dbReference>
<dbReference type="SUPFAM" id="SSF52833">
    <property type="entry name" value="Thioredoxin-like"/>
    <property type="match status" value="1"/>
</dbReference>
<comment type="caution">
    <text evidence="2">The sequence shown here is derived from an EMBL/GenBank/DDBJ whole genome shotgun (WGS) entry which is preliminary data.</text>
</comment>
<sequence>MATLDCELWGDVIDPWSYVAKRRLEAAVAKSGRPSEVLVIHRALPGSPTSADELERAAEEGRVEGILISVATPPAHDTTDAHRLVAQGLALGGPALQGAVLERLYAAVFIEGADIESPTVLQRLAGEAGLDEGRAAAILESQERRADVDADRATAEGLEVTQTPFVLIDQQLGLGGPATADDYLDLITRAQTSG</sequence>
<dbReference type="Proteomes" id="UP000030002">
    <property type="component" value="Unassembled WGS sequence"/>
</dbReference>
<evidence type="ECO:0000313" key="2">
    <source>
        <dbReference type="EMBL" id="KGN30669.1"/>
    </source>
</evidence>
<dbReference type="AlphaFoldDB" id="A0A0A0J1S8"/>
<dbReference type="InterPro" id="IPR001853">
    <property type="entry name" value="DSBA-like_thioredoxin_dom"/>
</dbReference>
<gene>
    <name evidence="2" type="ORF">N802_06335</name>
</gene>
<organism evidence="2 3">
    <name type="scientific">Knoellia sinensis KCTC 19936</name>
    <dbReference type="NCBI Taxonomy" id="1385520"/>
    <lineage>
        <taxon>Bacteria</taxon>
        <taxon>Bacillati</taxon>
        <taxon>Actinomycetota</taxon>
        <taxon>Actinomycetes</taxon>
        <taxon>Micrococcales</taxon>
        <taxon>Intrasporangiaceae</taxon>
        <taxon>Knoellia</taxon>
    </lineage>
</organism>
<evidence type="ECO:0000259" key="1">
    <source>
        <dbReference type="Pfam" id="PF01323"/>
    </source>
</evidence>
<feature type="domain" description="DSBA-like thioredoxin" evidence="1">
    <location>
        <begin position="8"/>
        <end position="176"/>
    </location>
</feature>
<dbReference type="PANTHER" id="PTHR13887">
    <property type="entry name" value="GLUTATHIONE S-TRANSFERASE KAPPA"/>
    <property type="match status" value="1"/>
</dbReference>
<dbReference type="EMBL" id="AVPJ01000017">
    <property type="protein sequence ID" value="KGN30669.1"/>
    <property type="molecule type" value="Genomic_DNA"/>
</dbReference>
<proteinExistence type="predicted"/>
<protein>
    <recommendedName>
        <fullName evidence="1">DSBA-like thioredoxin domain-containing protein</fullName>
    </recommendedName>
</protein>